<evidence type="ECO:0008006" key="4">
    <source>
        <dbReference type="Google" id="ProtNLM"/>
    </source>
</evidence>
<dbReference type="AlphaFoldDB" id="A0A1U7NGH3"/>
<name>A0A1U7NGH3_9FIRM</name>
<evidence type="ECO:0000256" key="1">
    <source>
        <dbReference type="SAM" id="Phobius"/>
    </source>
</evidence>
<feature type="transmembrane region" description="Helical" evidence="1">
    <location>
        <begin position="39"/>
        <end position="59"/>
    </location>
</feature>
<accession>A0A1U7NGH3</accession>
<feature type="transmembrane region" description="Helical" evidence="1">
    <location>
        <begin position="136"/>
        <end position="156"/>
    </location>
</feature>
<comment type="caution">
    <text evidence="2">The sequence shown here is derived from an EMBL/GenBank/DDBJ whole genome shotgun (WGS) entry which is preliminary data.</text>
</comment>
<evidence type="ECO:0000313" key="3">
    <source>
        <dbReference type="Proteomes" id="UP000186341"/>
    </source>
</evidence>
<feature type="transmembrane region" description="Helical" evidence="1">
    <location>
        <begin position="96"/>
        <end position="116"/>
    </location>
</feature>
<gene>
    <name evidence="2" type="ORF">BO222_05620</name>
</gene>
<sequence>MSIDLEFFLQYFLVSLDGLFVGIMMEMAFGKSQTDQKRYWLKAAGRVFCFWVLSLLLVMPGYPNRVRLQPVASLILNLVGVSCLIKVFYKAKWKDLIFWVFVCQISNVLAEVIVLSCIPAKTVVSIDYSQEIHLQIYLIGTLLLALLRPGIVILLRQPFINWDKIAKPLLLAIMVLGPASILLVRVLRTGDKMVVRSIQISIALFLVVFVIILIASIMARKATLDKLRHVKEIMSFQDQYFESLRENDLKIQKIRHDYKNVLLTVSALLKQDKAHQALEILHSLQKELDAPLEDESLQKLEQIQAQLLEIENSSISTKLSLTGRLFKRDQVSSS</sequence>
<dbReference type="Proteomes" id="UP000186341">
    <property type="component" value="Unassembled WGS sequence"/>
</dbReference>
<dbReference type="RefSeq" id="WP_075819162.1">
    <property type="nucleotide sequence ID" value="NZ_CAJUTZ010000069.1"/>
</dbReference>
<keyword evidence="1" id="KW-0472">Membrane</keyword>
<feature type="transmembrane region" description="Helical" evidence="1">
    <location>
        <begin position="168"/>
        <end position="186"/>
    </location>
</feature>
<feature type="transmembrane region" description="Helical" evidence="1">
    <location>
        <begin position="198"/>
        <end position="219"/>
    </location>
</feature>
<keyword evidence="3" id="KW-1185">Reference proteome</keyword>
<feature type="transmembrane region" description="Helical" evidence="1">
    <location>
        <begin position="71"/>
        <end position="89"/>
    </location>
</feature>
<evidence type="ECO:0000313" key="2">
    <source>
        <dbReference type="EMBL" id="OLU40187.1"/>
    </source>
</evidence>
<dbReference type="GeneID" id="82202689"/>
<organism evidence="2 3">
    <name type="scientific">Ileibacterium valens</name>
    <dbReference type="NCBI Taxonomy" id="1862668"/>
    <lineage>
        <taxon>Bacteria</taxon>
        <taxon>Bacillati</taxon>
        <taxon>Bacillota</taxon>
        <taxon>Erysipelotrichia</taxon>
        <taxon>Erysipelotrichales</taxon>
        <taxon>Erysipelotrichaceae</taxon>
        <taxon>Ileibacterium</taxon>
    </lineage>
</organism>
<keyword evidence="1" id="KW-0812">Transmembrane</keyword>
<protein>
    <recommendedName>
        <fullName evidence="4">SpoOB alpha-helical domain-containing protein</fullName>
    </recommendedName>
</protein>
<feature type="transmembrane region" description="Helical" evidence="1">
    <location>
        <begin position="7"/>
        <end position="27"/>
    </location>
</feature>
<reference evidence="2 3" key="1">
    <citation type="submission" date="2016-11" db="EMBL/GenBank/DDBJ databases">
        <title>Description of two novel members of the family Erysipelotrichaceae: Ileibacterium lipovorans gen. nov., sp. nov. and Dubosiella newyorkensis, gen. nov., sp. nov.</title>
        <authorList>
            <person name="Cox L.M."/>
            <person name="Sohn J."/>
            <person name="Tyrrell K.L."/>
            <person name="Citron D.M."/>
            <person name="Lawson P.A."/>
            <person name="Patel N.B."/>
            <person name="Iizumi T."/>
            <person name="Perez-Perez G.I."/>
            <person name="Goldstein E.J."/>
            <person name="Blaser M.J."/>
        </authorList>
    </citation>
    <scope>NUCLEOTIDE SEQUENCE [LARGE SCALE GENOMIC DNA]</scope>
    <source>
        <strain evidence="2 3">NYU-BL-A3</strain>
    </source>
</reference>
<dbReference type="EMBL" id="MPJW01000115">
    <property type="protein sequence ID" value="OLU40187.1"/>
    <property type="molecule type" value="Genomic_DNA"/>
</dbReference>
<proteinExistence type="predicted"/>
<keyword evidence="1" id="KW-1133">Transmembrane helix</keyword>